<dbReference type="Gene3D" id="1.20.1740.10">
    <property type="entry name" value="Amino acid/polyamine transporter I"/>
    <property type="match status" value="1"/>
</dbReference>
<dbReference type="NCBIfam" id="TIGR00912">
    <property type="entry name" value="2A0309"/>
    <property type="match status" value="1"/>
</dbReference>
<gene>
    <name evidence="9" type="ORF">BED47_03105</name>
</gene>
<feature type="transmembrane region" description="Helical" evidence="8">
    <location>
        <begin position="221"/>
        <end position="244"/>
    </location>
</feature>
<feature type="transmembrane region" description="Helical" evidence="8">
    <location>
        <begin position="43"/>
        <end position="64"/>
    </location>
</feature>
<organism evidence="9 10">
    <name type="scientific">Gottfriedia luciferensis</name>
    <dbReference type="NCBI Taxonomy" id="178774"/>
    <lineage>
        <taxon>Bacteria</taxon>
        <taxon>Bacillati</taxon>
        <taxon>Bacillota</taxon>
        <taxon>Bacilli</taxon>
        <taxon>Bacillales</taxon>
        <taxon>Bacillaceae</taxon>
        <taxon>Gottfriedia</taxon>
    </lineage>
</organism>
<protein>
    <submittedName>
        <fullName evidence="9">Spore gernimation protein</fullName>
    </submittedName>
</protein>
<feature type="transmembrane region" description="Helical" evidence="8">
    <location>
        <begin position="336"/>
        <end position="356"/>
    </location>
</feature>
<evidence type="ECO:0000256" key="7">
    <source>
        <dbReference type="ARBA" id="ARBA00023136"/>
    </source>
</evidence>
<evidence type="ECO:0000256" key="5">
    <source>
        <dbReference type="ARBA" id="ARBA00022692"/>
    </source>
</evidence>
<dbReference type="PIRSF" id="PIRSF006060">
    <property type="entry name" value="AA_transporter"/>
    <property type="match status" value="1"/>
</dbReference>
<dbReference type="PANTHER" id="PTHR34975">
    <property type="entry name" value="SPORE GERMINATION PROTEIN A2"/>
    <property type="match status" value="1"/>
</dbReference>
<name>A0ABX2ZU58_9BACI</name>
<evidence type="ECO:0000256" key="1">
    <source>
        <dbReference type="ARBA" id="ARBA00004141"/>
    </source>
</evidence>
<evidence type="ECO:0000313" key="10">
    <source>
        <dbReference type="Proteomes" id="UP000094580"/>
    </source>
</evidence>
<keyword evidence="4" id="KW-0309">Germination</keyword>
<dbReference type="EMBL" id="MDKC01000002">
    <property type="protein sequence ID" value="ODG93291.1"/>
    <property type="molecule type" value="Genomic_DNA"/>
</dbReference>
<comment type="similarity">
    <text evidence="2">Belongs to the amino acid-polyamine-organocation (APC) superfamily. Spore germination protein (SGP) (TC 2.A.3.9) family.</text>
</comment>
<evidence type="ECO:0000256" key="2">
    <source>
        <dbReference type="ARBA" id="ARBA00007998"/>
    </source>
</evidence>
<evidence type="ECO:0000256" key="8">
    <source>
        <dbReference type="SAM" id="Phobius"/>
    </source>
</evidence>
<feature type="transmembrane region" description="Helical" evidence="8">
    <location>
        <begin position="273"/>
        <end position="294"/>
    </location>
</feature>
<dbReference type="Pfam" id="PF03845">
    <property type="entry name" value="Spore_permease"/>
    <property type="match status" value="1"/>
</dbReference>
<keyword evidence="10" id="KW-1185">Reference proteome</keyword>
<proteinExistence type="inferred from homology"/>
<dbReference type="InterPro" id="IPR004761">
    <property type="entry name" value="Spore_GerAB"/>
</dbReference>
<evidence type="ECO:0000313" key="9">
    <source>
        <dbReference type="EMBL" id="ODG93291.1"/>
    </source>
</evidence>
<feature type="transmembrane region" description="Helical" evidence="8">
    <location>
        <begin position="306"/>
        <end position="324"/>
    </location>
</feature>
<comment type="caution">
    <text evidence="9">The sequence shown here is derived from an EMBL/GenBank/DDBJ whole genome shotgun (WGS) entry which is preliminary data.</text>
</comment>
<keyword evidence="7 8" id="KW-0472">Membrane</keyword>
<dbReference type="PANTHER" id="PTHR34975:SF2">
    <property type="entry name" value="SPORE GERMINATION PROTEIN A2"/>
    <property type="match status" value="1"/>
</dbReference>
<keyword evidence="3" id="KW-0813">Transport</keyword>
<evidence type="ECO:0000256" key="6">
    <source>
        <dbReference type="ARBA" id="ARBA00022989"/>
    </source>
</evidence>
<feature type="transmembrane region" description="Helical" evidence="8">
    <location>
        <begin position="84"/>
        <end position="109"/>
    </location>
</feature>
<feature type="transmembrane region" description="Helical" evidence="8">
    <location>
        <begin position="121"/>
        <end position="138"/>
    </location>
</feature>
<feature type="transmembrane region" description="Helical" evidence="8">
    <location>
        <begin position="150"/>
        <end position="170"/>
    </location>
</feature>
<dbReference type="Proteomes" id="UP000094580">
    <property type="component" value="Unassembled WGS sequence"/>
</dbReference>
<keyword evidence="6 8" id="KW-1133">Transmembrane helix</keyword>
<accession>A0ABX2ZU58</accession>
<reference evidence="9 10" key="1">
    <citation type="submission" date="2016-07" db="EMBL/GenBank/DDBJ databases">
        <authorList>
            <person name="Townsley L."/>
            <person name="Shank E.A."/>
        </authorList>
    </citation>
    <scope>NUCLEOTIDE SEQUENCE [LARGE SCALE GENOMIC DNA]</scope>
    <source>
        <strain evidence="9 10">CH01</strain>
    </source>
</reference>
<evidence type="ECO:0000256" key="3">
    <source>
        <dbReference type="ARBA" id="ARBA00022448"/>
    </source>
</evidence>
<keyword evidence="5 8" id="KW-0812">Transmembrane</keyword>
<comment type="subcellular location">
    <subcellularLocation>
        <location evidence="1">Membrane</location>
        <topology evidence="1">Multi-pass membrane protein</topology>
    </subcellularLocation>
</comment>
<sequence>MITSPKDRITTIQAVIIISNYILGTGILTLPRVATEKVNTPDTWLTVILGGLIAMVAGVIMVKLGQRFPGKTFYQYSQEIVGKWMGKLLSLILVCYFVMMGGFHIRALVEVTSLFLLEGTPYWAIAMPFMWIGLYLIMGGINPMARLFEIILPITVVVFLVIAFMSFKIFEVDNLRPVLGLGIMPVLKGIKTTALSYIGFESLLIIMAFMKEPNQAVKAVLVGISIPLIFYVITIVMVIGALSVDGVVTKTWPTIDLMRGFDMPGLLFERFESLLLVMWIMQMFTCFNVSHYAASLGLAQLFKKNIHPFMFGLLSVIYIISMTLKNTNDLFKLGDTMGNVAFFLFGIQPPLLLLVLKLKKRKSKAIS</sequence>
<dbReference type="RefSeq" id="WP_069032368.1">
    <property type="nucleotide sequence ID" value="NZ_MDKC01000002.1"/>
</dbReference>
<feature type="transmembrane region" description="Helical" evidence="8">
    <location>
        <begin position="12"/>
        <end position="31"/>
    </location>
</feature>
<evidence type="ECO:0000256" key="4">
    <source>
        <dbReference type="ARBA" id="ARBA00022544"/>
    </source>
</evidence>